<gene>
    <name evidence="2" type="ORF">ABEB36_009009</name>
</gene>
<reference evidence="2 3" key="1">
    <citation type="submission" date="2024-05" db="EMBL/GenBank/DDBJ databases">
        <title>Genetic variation in Jamaican populations of the coffee berry borer (Hypothenemus hampei).</title>
        <authorList>
            <person name="Errbii M."/>
            <person name="Myrie A."/>
        </authorList>
    </citation>
    <scope>NUCLEOTIDE SEQUENCE [LARGE SCALE GENOMIC DNA]</scope>
    <source>
        <strain evidence="2">JA-Hopewell-2020-01-JO</strain>
        <tissue evidence="2">Whole body</tissue>
    </source>
</reference>
<feature type="region of interest" description="Disordered" evidence="1">
    <location>
        <begin position="26"/>
        <end position="51"/>
    </location>
</feature>
<organism evidence="2 3">
    <name type="scientific">Hypothenemus hampei</name>
    <name type="common">Coffee berry borer</name>
    <dbReference type="NCBI Taxonomy" id="57062"/>
    <lineage>
        <taxon>Eukaryota</taxon>
        <taxon>Metazoa</taxon>
        <taxon>Ecdysozoa</taxon>
        <taxon>Arthropoda</taxon>
        <taxon>Hexapoda</taxon>
        <taxon>Insecta</taxon>
        <taxon>Pterygota</taxon>
        <taxon>Neoptera</taxon>
        <taxon>Endopterygota</taxon>
        <taxon>Coleoptera</taxon>
        <taxon>Polyphaga</taxon>
        <taxon>Cucujiformia</taxon>
        <taxon>Curculionidae</taxon>
        <taxon>Scolytinae</taxon>
        <taxon>Hypothenemus</taxon>
    </lineage>
</organism>
<evidence type="ECO:0000313" key="3">
    <source>
        <dbReference type="Proteomes" id="UP001566132"/>
    </source>
</evidence>
<keyword evidence="3" id="KW-1185">Reference proteome</keyword>
<name>A0ABD1ENT0_HYPHA</name>
<evidence type="ECO:0000256" key="1">
    <source>
        <dbReference type="SAM" id="MobiDB-lite"/>
    </source>
</evidence>
<dbReference type="EMBL" id="JBDJPC010000006">
    <property type="protein sequence ID" value="KAL1498167.1"/>
    <property type="molecule type" value="Genomic_DNA"/>
</dbReference>
<sequence>MVSLIEIIKYLNIGMVCIGHHEDYHPPHHHSSDHHCPSSPPVHHEPHHAPSHHYRPICGHRLRHHGCGHCNAWKWH</sequence>
<dbReference type="Proteomes" id="UP001566132">
    <property type="component" value="Unassembled WGS sequence"/>
</dbReference>
<protein>
    <submittedName>
        <fullName evidence="2">Uncharacterized protein</fullName>
    </submittedName>
</protein>
<comment type="caution">
    <text evidence="2">The sequence shown here is derived from an EMBL/GenBank/DDBJ whole genome shotgun (WGS) entry which is preliminary data.</text>
</comment>
<dbReference type="AlphaFoldDB" id="A0ABD1ENT0"/>
<accession>A0ABD1ENT0</accession>
<proteinExistence type="predicted"/>
<evidence type="ECO:0000313" key="2">
    <source>
        <dbReference type="EMBL" id="KAL1498167.1"/>
    </source>
</evidence>